<evidence type="ECO:0000313" key="3">
    <source>
        <dbReference type="EMBL" id="OYQ27079.1"/>
    </source>
</evidence>
<gene>
    <name evidence="3" type="ORF">CHU93_11250</name>
</gene>
<name>A0A255YCZ9_9SPHN</name>
<accession>A0A255YCZ9</accession>
<evidence type="ECO:0000313" key="4">
    <source>
        <dbReference type="Proteomes" id="UP000216991"/>
    </source>
</evidence>
<dbReference type="OrthoDB" id="9814204at2"/>
<dbReference type="EMBL" id="NOXT01000115">
    <property type="protein sequence ID" value="OYQ27079.1"/>
    <property type="molecule type" value="Genomic_DNA"/>
</dbReference>
<dbReference type="Proteomes" id="UP000216991">
    <property type="component" value="Unassembled WGS sequence"/>
</dbReference>
<dbReference type="Pfam" id="PF00144">
    <property type="entry name" value="Beta-lactamase"/>
    <property type="match status" value="1"/>
</dbReference>
<dbReference type="RefSeq" id="WP_094474130.1">
    <property type="nucleotide sequence ID" value="NZ_NOXT01000115.1"/>
</dbReference>
<organism evidence="3 4">
    <name type="scientific">Sandarakinorhabdus cyanobacteriorum</name>
    <dbReference type="NCBI Taxonomy" id="1981098"/>
    <lineage>
        <taxon>Bacteria</taxon>
        <taxon>Pseudomonadati</taxon>
        <taxon>Pseudomonadota</taxon>
        <taxon>Alphaproteobacteria</taxon>
        <taxon>Sphingomonadales</taxon>
        <taxon>Sphingosinicellaceae</taxon>
        <taxon>Sandarakinorhabdus</taxon>
    </lineage>
</organism>
<sequence>MTRCAIPARLASLLLFLTAAMPAAAQPLAVPARIPATAPVSALPAADAFFTDPRLGETRALIVMQGGQRIYERYGTGIGPGTRLISWSMAKSITATLIGELVGDGKLQLDVPAPVPEWRADARGKITLRQLLHMASGVKHIEAGPQPEIADTNRALFADTSADIYKAAVTEPAEVPPGTRFQYNTLTSHILARIVADSIAPGADPATRRAKTRQFINDRLAGPAGMPSLLCEFDPAGTLYGGSLCHATARDWAAFGQLYLDGGVVAGVQVVRPDWVQFVRTPSPANPGYGGQFWLNRRPADGKDRALFWRVGPADAFAAIGHLGQYVIVVPSKRLVIVRLGKTQDDVLQPVRDGLARLVASVP</sequence>
<feature type="chain" id="PRO_5012942739" description="Beta-lactamase-related domain-containing protein" evidence="1">
    <location>
        <begin position="26"/>
        <end position="363"/>
    </location>
</feature>
<evidence type="ECO:0000259" key="2">
    <source>
        <dbReference type="Pfam" id="PF00144"/>
    </source>
</evidence>
<feature type="domain" description="Beta-lactamase-related" evidence="2">
    <location>
        <begin position="60"/>
        <end position="356"/>
    </location>
</feature>
<proteinExistence type="predicted"/>
<dbReference type="InterPro" id="IPR012338">
    <property type="entry name" value="Beta-lactam/transpept-like"/>
</dbReference>
<reference evidence="3 4" key="1">
    <citation type="submission" date="2017-07" db="EMBL/GenBank/DDBJ databases">
        <title>Sandarakinorhabdus cyanobacteriorum sp. nov., a novel bacterium isolated from cyanobacterial aggregates in a eutrophic lake.</title>
        <authorList>
            <person name="Cai H."/>
        </authorList>
    </citation>
    <scope>NUCLEOTIDE SEQUENCE [LARGE SCALE GENOMIC DNA]</scope>
    <source>
        <strain evidence="3 4">TH057</strain>
    </source>
</reference>
<dbReference type="InterPro" id="IPR050789">
    <property type="entry name" value="Diverse_Enzym_Activities"/>
</dbReference>
<comment type="caution">
    <text evidence="3">The sequence shown here is derived from an EMBL/GenBank/DDBJ whole genome shotgun (WGS) entry which is preliminary data.</text>
</comment>
<protein>
    <recommendedName>
        <fullName evidence="2">Beta-lactamase-related domain-containing protein</fullName>
    </recommendedName>
</protein>
<evidence type="ECO:0000256" key="1">
    <source>
        <dbReference type="SAM" id="SignalP"/>
    </source>
</evidence>
<keyword evidence="4" id="KW-1185">Reference proteome</keyword>
<dbReference type="InterPro" id="IPR001466">
    <property type="entry name" value="Beta-lactam-related"/>
</dbReference>
<keyword evidence="1" id="KW-0732">Signal</keyword>
<dbReference type="SUPFAM" id="SSF56601">
    <property type="entry name" value="beta-lactamase/transpeptidase-like"/>
    <property type="match status" value="1"/>
</dbReference>
<dbReference type="PANTHER" id="PTHR43283:SF7">
    <property type="entry name" value="BETA-LACTAMASE-RELATED DOMAIN-CONTAINING PROTEIN"/>
    <property type="match status" value="1"/>
</dbReference>
<dbReference type="Gene3D" id="3.40.710.10">
    <property type="entry name" value="DD-peptidase/beta-lactamase superfamily"/>
    <property type="match status" value="1"/>
</dbReference>
<dbReference type="PANTHER" id="PTHR43283">
    <property type="entry name" value="BETA-LACTAMASE-RELATED"/>
    <property type="match status" value="1"/>
</dbReference>
<feature type="signal peptide" evidence="1">
    <location>
        <begin position="1"/>
        <end position="25"/>
    </location>
</feature>
<dbReference type="AlphaFoldDB" id="A0A255YCZ9"/>